<feature type="region of interest" description="Disordered" evidence="17">
    <location>
        <begin position="456"/>
        <end position="483"/>
    </location>
</feature>
<name>A0AAJ7UJC2_PETMA</name>
<feature type="transmembrane region" description="Helical" evidence="16">
    <location>
        <begin position="1136"/>
        <end position="1155"/>
    </location>
</feature>
<evidence type="ECO:0000259" key="19">
    <source>
        <dbReference type="Pfam" id="PF16212"/>
    </source>
</evidence>
<evidence type="ECO:0000313" key="21">
    <source>
        <dbReference type="RefSeq" id="XP_032836281.1"/>
    </source>
</evidence>
<feature type="binding site" evidence="15">
    <location>
        <position position="428"/>
    </location>
    <ligand>
        <name>Mg(2+)</name>
        <dbReference type="ChEBI" id="CHEBI:18420"/>
    </ligand>
</feature>
<keyword evidence="9 16" id="KW-1278">Translocase</keyword>
<dbReference type="PANTHER" id="PTHR24092">
    <property type="entry name" value="PROBABLE PHOSPHOLIPID-TRANSPORTING ATPASE"/>
    <property type="match status" value="1"/>
</dbReference>
<dbReference type="GO" id="GO:0045332">
    <property type="term" value="P:phospholipid translocation"/>
    <property type="evidence" value="ECO:0007669"/>
    <property type="project" value="TreeGrafter"/>
</dbReference>
<dbReference type="NCBIfam" id="TIGR01494">
    <property type="entry name" value="ATPase_P-type"/>
    <property type="match status" value="1"/>
</dbReference>
<dbReference type="Pfam" id="PF16212">
    <property type="entry name" value="PhoLip_ATPase_C"/>
    <property type="match status" value="1"/>
</dbReference>
<feature type="compositionally biased region" description="Basic and acidic residues" evidence="17">
    <location>
        <begin position="624"/>
        <end position="637"/>
    </location>
</feature>
<keyword evidence="7 14" id="KW-0067">ATP-binding</keyword>
<keyword evidence="4 16" id="KW-0812">Transmembrane</keyword>
<dbReference type="AlphaFoldDB" id="A0AAJ7UJC2"/>
<dbReference type="FunFam" id="3.40.50.1000:FF:000014">
    <property type="entry name" value="Phospholipid-transporting ATPase"/>
    <property type="match status" value="1"/>
</dbReference>
<dbReference type="NCBIfam" id="TIGR01652">
    <property type="entry name" value="ATPase-Plipid"/>
    <property type="match status" value="1"/>
</dbReference>
<feature type="binding site" evidence="14">
    <location>
        <position position="428"/>
    </location>
    <ligand>
        <name>ATP</name>
        <dbReference type="ChEBI" id="CHEBI:30616"/>
    </ligand>
</feature>
<dbReference type="PRINTS" id="PR00119">
    <property type="entry name" value="CATATPASE"/>
</dbReference>
<feature type="binding site" evidence="14">
    <location>
        <position position="964"/>
    </location>
    <ligand>
        <name>ATP</name>
        <dbReference type="ChEBI" id="CHEBI:30616"/>
    </ligand>
</feature>
<feature type="binding site" evidence="14">
    <location>
        <position position="710"/>
    </location>
    <ligand>
        <name>ATP</name>
        <dbReference type="ChEBI" id="CHEBI:30616"/>
    </ligand>
</feature>
<dbReference type="InterPro" id="IPR023214">
    <property type="entry name" value="HAD_sf"/>
</dbReference>
<evidence type="ECO:0000256" key="11">
    <source>
        <dbReference type="ARBA" id="ARBA00023136"/>
    </source>
</evidence>
<feature type="region of interest" description="Disordered" evidence="17">
    <location>
        <begin position="567"/>
        <end position="645"/>
    </location>
</feature>
<reference evidence="21" key="1">
    <citation type="submission" date="2025-08" db="UniProtKB">
        <authorList>
            <consortium name="RefSeq"/>
        </authorList>
    </citation>
    <scope>IDENTIFICATION</scope>
    <source>
        <tissue evidence="21">Sperm</tissue>
    </source>
</reference>
<feature type="binding site" evidence="14">
    <location>
        <position position="734"/>
    </location>
    <ligand>
        <name>ATP</name>
        <dbReference type="ChEBI" id="CHEBI:30616"/>
    </ligand>
</feature>
<feature type="binding site" evidence="15">
    <location>
        <position position="960"/>
    </location>
    <ligand>
        <name>Mg(2+)</name>
        <dbReference type="ChEBI" id="CHEBI:18420"/>
    </ligand>
</feature>
<feature type="region of interest" description="Disordered" evidence="17">
    <location>
        <begin position="512"/>
        <end position="544"/>
    </location>
</feature>
<comment type="caution">
    <text evidence="16">Lacks conserved residue(s) required for the propagation of feature annotation.</text>
</comment>
<gene>
    <name evidence="21" type="primary">LOC116957933</name>
</gene>
<evidence type="ECO:0000256" key="17">
    <source>
        <dbReference type="SAM" id="MobiDB-lite"/>
    </source>
</evidence>
<feature type="active site" description="4-aspartylphosphate intermediate" evidence="13">
    <location>
        <position position="426"/>
    </location>
</feature>
<feature type="binding site" evidence="15">
    <location>
        <position position="426"/>
    </location>
    <ligand>
        <name>Mg(2+)</name>
        <dbReference type="ChEBI" id="CHEBI:18420"/>
    </ligand>
</feature>
<comment type="cofactor">
    <cofactor evidence="1 15">
        <name>Mg(2+)</name>
        <dbReference type="ChEBI" id="CHEBI:18420"/>
    </cofactor>
</comment>
<dbReference type="InterPro" id="IPR032631">
    <property type="entry name" value="P-type_ATPase_N"/>
</dbReference>
<dbReference type="Gene3D" id="3.40.1110.10">
    <property type="entry name" value="Calcium-transporting ATPase, cytoplasmic domain N"/>
    <property type="match status" value="1"/>
</dbReference>
<dbReference type="SUPFAM" id="SSF81665">
    <property type="entry name" value="Calcium ATPase, transmembrane domain M"/>
    <property type="match status" value="1"/>
</dbReference>
<keyword evidence="6 14" id="KW-0547">Nucleotide-binding</keyword>
<evidence type="ECO:0000256" key="4">
    <source>
        <dbReference type="ARBA" id="ARBA00022692"/>
    </source>
</evidence>
<protein>
    <recommendedName>
        <fullName evidence="16">Phospholipid-transporting ATPase</fullName>
        <ecNumber evidence="16">7.6.2.1</ecNumber>
    </recommendedName>
</protein>
<evidence type="ECO:0000256" key="12">
    <source>
        <dbReference type="ARBA" id="ARBA00034036"/>
    </source>
</evidence>
<dbReference type="InterPro" id="IPR023298">
    <property type="entry name" value="ATPase_P-typ_TM_dom_sf"/>
</dbReference>
<organism evidence="20 21">
    <name type="scientific">Petromyzon marinus</name>
    <name type="common">Sea lamprey</name>
    <dbReference type="NCBI Taxonomy" id="7757"/>
    <lineage>
        <taxon>Eukaryota</taxon>
        <taxon>Metazoa</taxon>
        <taxon>Chordata</taxon>
        <taxon>Craniata</taxon>
        <taxon>Vertebrata</taxon>
        <taxon>Cyclostomata</taxon>
        <taxon>Hyperoartia</taxon>
        <taxon>Petromyzontiformes</taxon>
        <taxon>Petromyzontidae</taxon>
        <taxon>Petromyzon</taxon>
    </lineage>
</organism>
<dbReference type="Gene3D" id="3.40.50.1000">
    <property type="entry name" value="HAD superfamily/HAD-like"/>
    <property type="match status" value="1"/>
</dbReference>
<dbReference type="Proteomes" id="UP001318040">
    <property type="component" value="Chromosome 67"/>
</dbReference>
<dbReference type="EC" id="7.6.2.1" evidence="16"/>
<evidence type="ECO:0000256" key="2">
    <source>
        <dbReference type="ARBA" id="ARBA00004141"/>
    </source>
</evidence>
<comment type="catalytic activity">
    <reaction evidence="12 16">
        <text>ATP + H2O + phospholipidSide 1 = ADP + phosphate + phospholipidSide 2.</text>
        <dbReference type="EC" id="7.6.2.1"/>
    </reaction>
</comment>
<dbReference type="SFLD" id="SFLDF00027">
    <property type="entry name" value="p-type_atpase"/>
    <property type="match status" value="1"/>
</dbReference>
<dbReference type="GO" id="GO:0016887">
    <property type="term" value="F:ATP hydrolysis activity"/>
    <property type="evidence" value="ECO:0007669"/>
    <property type="project" value="InterPro"/>
</dbReference>
<dbReference type="GO" id="GO:0000287">
    <property type="term" value="F:magnesium ion binding"/>
    <property type="evidence" value="ECO:0007669"/>
    <property type="project" value="UniProtKB-UniRule"/>
</dbReference>
<feature type="binding site" evidence="14">
    <location>
        <position position="426"/>
    </location>
    <ligand>
        <name>ATP</name>
        <dbReference type="ChEBI" id="CHEBI:30616"/>
    </ligand>
</feature>
<evidence type="ECO:0000313" key="20">
    <source>
        <dbReference type="Proteomes" id="UP001318040"/>
    </source>
</evidence>
<dbReference type="GO" id="GO:0005886">
    <property type="term" value="C:plasma membrane"/>
    <property type="evidence" value="ECO:0007669"/>
    <property type="project" value="TreeGrafter"/>
</dbReference>
<dbReference type="RefSeq" id="XP_032836281.1">
    <property type="nucleotide sequence ID" value="XM_032980390.1"/>
</dbReference>
<evidence type="ECO:0000256" key="7">
    <source>
        <dbReference type="ARBA" id="ARBA00022840"/>
    </source>
</evidence>
<accession>A0AAJ7UJC2</accession>
<evidence type="ECO:0000256" key="14">
    <source>
        <dbReference type="PIRSR" id="PIRSR606539-2"/>
    </source>
</evidence>
<feature type="binding site" evidence="14">
    <location>
        <position position="849"/>
    </location>
    <ligand>
        <name>ATP</name>
        <dbReference type="ChEBI" id="CHEBI:30616"/>
    </ligand>
</feature>
<dbReference type="GO" id="GO:0140326">
    <property type="term" value="F:ATPase-coupled intramembrane lipid transporter activity"/>
    <property type="evidence" value="ECO:0007669"/>
    <property type="project" value="UniProtKB-EC"/>
</dbReference>
<feature type="binding site" evidence="14">
    <location>
        <position position="767"/>
    </location>
    <ligand>
        <name>ATP</name>
        <dbReference type="ChEBI" id="CHEBI:30616"/>
    </ligand>
</feature>
<dbReference type="PROSITE" id="PS00154">
    <property type="entry name" value="ATPASE_E1_E2"/>
    <property type="match status" value="1"/>
</dbReference>
<proteinExistence type="inferred from homology"/>
<dbReference type="SUPFAM" id="SSF56784">
    <property type="entry name" value="HAD-like"/>
    <property type="match status" value="1"/>
</dbReference>
<feature type="binding site" evidence="14">
    <location>
        <position position="669"/>
    </location>
    <ligand>
        <name>ATP</name>
        <dbReference type="ChEBI" id="CHEBI:30616"/>
    </ligand>
</feature>
<dbReference type="PANTHER" id="PTHR24092:SF175">
    <property type="entry name" value="PHOSPHOLIPID-TRANSPORTING ATPASE"/>
    <property type="match status" value="1"/>
</dbReference>
<evidence type="ECO:0000256" key="16">
    <source>
        <dbReference type="RuleBase" id="RU362033"/>
    </source>
</evidence>
<dbReference type="GO" id="GO:0055037">
    <property type="term" value="C:recycling endosome"/>
    <property type="evidence" value="ECO:0007669"/>
    <property type="project" value="TreeGrafter"/>
</dbReference>
<evidence type="ECO:0000256" key="15">
    <source>
        <dbReference type="PIRSR" id="PIRSR606539-3"/>
    </source>
</evidence>
<evidence type="ECO:0000256" key="6">
    <source>
        <dbReference type="ARBA" id="ARBA00022741"/>
    </source>
</evidence>
<dbReference type="InterPro" id="IPR001757">
    <property type="entry name" value="P_typ_ATPase"/>
</dbReference>
<dbReference type="Gene3D" id="2.70.150.10">
    <property type="entry name" value="Calcium-transporting ATPase, cytoplasmic transduction domain A"/>
    <property type="match status" value="1"/>
</dbReference>
<keyword evidence="20" id="KW-1185">Reference proteome</keyword>
<feature type="binding site" evidence="14">
    <location>
        <position position="939"/>
    </location>
    <ligand>
        <name>ATP</name>
        <dbReference type="ChEBI" id="CHEBI:30616"/>
    </ligand>
</feature>
<feature type="transmembrane region" description="Helical" evidence="16">
    <location>
        <begin position="309"/>
        <end position="331"/>
    </location>
</feature>
<dbReference type="InterPro" id="IPR018303">
    <property type="entry name" value="ATPase_P-typ_P_site"/>
</dbReference>
<dbReference type="KEGG" id="pmrn:116957933"/>
<feature type="binding site" evidence="14">
    <location>
        <position position="963"/>
    </location>
    <ligand>
        <name>ATP</name>
        <dbReference type="ChEBI" id="CHEBI:30616"/>
    </ligand>
</feature>
<evidence type="ECO:0000256" key="3">
    <source>
        <dbReference type="ARBA" id="ARBA00008109"/>
    </source>
</evidence>
<evidence type="ECO:0000256" key="13">
    <source>
        <dbReference type="PIRSR" id="PIRSR606539-1"/>
    </source>
</evidence>
<dbReference type="InterPro" id="IPR032630">
    <property type="entry name" value="P_typ_ATPase_c"/>
</dbReference>
<dbReference type="InterPro" id="IPR008250">
    <property type="entry name" value="ATPase_P-typ_transduc_dom_A_sf"/>
</dbReference>
<dbReference type="InterPro" id="IPR023299">
    <property type="entry name" value="ATPase_P-typ_cyto_dom_N"/>
</dbReference>
<dbReference type="SFLD" id="SFLDS00003">
    <property type="entry name" value="Haloacid_Dehalogenase"/>
    <property type="match status" value="1"/>
</dbReference>
<dbReference type="GO" id="GO:0005783">
    <property type="term" value="C:endoplasmic reticulum"/>
    <property type="evidence" value="ECO:0007669"/>
    <property type="project" value="TreeGrafter"/>
</dbReference>
<comment type="subcellular location">
    <subcellularLocation>
        <location evidence="2 16">Membrane</location>
        <topology evidence="2 16">Multi-pass membrane protein</topology>
    </subcellularLocation>
</comment>
<feature type="non-terminal residue" evidence="21">
    <location>
        <position position="1156"/>
    </location>
</feature>
<evidence type="ECO:0000256" key="1">
    <source>
        <dbReference type="ARBA" id="ARBA00001946"/>
    </source>
</evidence>
<evidence type="ECO:0000256" key="9">
    <source>
        <dbReference type="ARBA" id="ARBA00022967"/>
    </source>
</evidence>
<evidence type="ECO:0000256" key="5">
    <source>
        <dbReference type="ARBA" id="ARBA00022723"/>
    </source>
</evidence>
<keyword evidence="11 16" id="KW-0472">Membrane</keyword>
<feature type="compositionally biased region" description="Gly residues" evidence="17">
    <location>
        <begin position="520"/>
        <end position="530"/>
    </location>
</feature>
<feature type="binding site" evidence="14">
    <location>
        <position position="848"/>
    </location>
    <ligand>
        <name>ATP</name>
        <dbReference type="ChEBI" id="CHEBI:30616"/>
    </ligand>
</feature>
<dbReference type="SUPFAM" id="SSF81653">
    <property type="entry name" value="Calcium ATPase, transduction domain A"/>
    <property type="match status" value="1"/>
</dbReference>
<dbReference type="GO" id="GO:0005524">
    <property type="term" value="F:ATP binding"/>
    <property type="evidence" value="ECO:0007669"/>
    <property type="project" value="UniProtKB-UniRule"/>
</dbReference>
<feature type="domain" description="P-type ATPase C-terminal" evidence="19">
    <location>
        <begin position="986"/>
        <end position="1156"/>
    </location>
</feature>
<comment type="similarity">
    <text evidence="3 16">Belongs to the cation transport ATPase (P-type) (TC 3.A.3) family. Type IV subfamily.</text>
</comment>
<keyword evidence="8 15" id="KW-0460">Magnesium</keyword>
<feature type="domain" description="P-type ATPase N-terminal" evidence="18">
    <location>
        <begin position="32"/>
        <end position="86"/>
    </location>
</feature>
<evidence type="ECO:0000256" key="8">
    <source>
        <dbReference type="ARBA" id="ARBA00022842"/>
    </source>
</evidence>
<dbReference type="InterPro" id="IPR044492">
    <property type="entry name" value="P_typ_ATPase_HD_dom"/>
</dbReference>
<dbReference type="InterPro" id="IPR006539">
    <property type="entry name" value="P-type_ATPase_IV"/>
</dbReference>
<feature type="transmembrane region" description="Helical" evidence="16">
    <location>
        <begin position="1100"/>
        <end position="1124"/>
    </location>
</feature>
<feature type="binding site" evidence="14">
    <location>
        <position position="427"/>
    </location>
    <ligand>
        <name>ATP</name>
        <dbReference type="ChEBI" id="CHEBI:30616"/>
    </ligand>
</feature>
<dbReference type="Pfam" id="PF16209">
    <property type="entry name" value="PhoLip_ATPase_N"/>
    <property type="match status" value="1"/>
</dbReference>
<dbReference type="SFLD" id="SFLDG00002">
    <property type="entry name" value="C1.7:_P-type_atpase_like"/>
    <property type="match status" value="1"/>
</dbReference>
<dbReference type="SUPFAM" id="SSF81660">
    <property type="entry name" value="Metal cation-transporting ATPase, ATP-binding domain N"/>
    <property type="match status" value="1"/>
</dbReference>
<dbReference type="InterPro" id="IPR036412">
    <property type="entry name" value="HAD-like_sf"/>
</dbReference>
<keyword evidence="5 15" id="KW-0479">Metal-binding</keyword>
<feature type="compositionally biased region" description="Gly residues" evidence="17">
    <location>
        <begin position="458"/>
        <end position="481"/>
    </location>
</feature>
<dbReference type="Pfam" id="PF13246">
    <property type="entry name" value="Cation_ATPase"/>
    <property type="match status" value="1"/>
</dbReference>
<evidence type="ECO:0000259" key="18">
    <source>
        <dbReference type="Pfam" id="PF16209"/>
    </source>
</evidence>
<feature type="binding site" evidence="14">
    <location>
        <position position="933"/>
    </location>
    <ligand>
        <name>ATP</name>
        <dbReference type="ChEBI" id="CHEBI:30616"/>
    </ligand>
</feature>
<evidence type="ECO:0000256" key="10">
    <source>
        <dbReference type="ARBA" id="ARBA00022989"/>
    </source>
</evidence>
<keyword evidence="10 16" id="KW-1133">Transmembrane helix</keyword>
<sequence>MESNSGRKEPKAPSGSRVILVGPGHPASLLEAQRFPDNKIVSSKYTPWNFIPKNLFEQFRRIGNFYFLMIFLVQVVIDSPTSPATSGLPLLFVIAVTAVKQGYEDWRRHRSDATVNDESVELVVPAPLTGGAAGGAAGGAGGGALRTSRSSEVRVGDVVCVRRDGTFPCDLLVLATSGRPGGACHVTTASLDGESNLKSRFALAQTASLGSPEQLSRFTARVECILPSPDLYQFNGSLTVIGGGTQGEGPHEATARPILFENLVLRGATLKNTAIIYGLAVYTGMETKMALNYKKRSLKRSAVEKSMNSFLLVYLCLLVSMALVSSVMKFVTESGSAAPWYNGRARHEDGAWRPLEMLVDFLSFMVLYNYVIPVSLYVSVEMQKFLGSRFVGWDLRLRDPNSHEPAVANTSDLNEELGQVEYVLTDKTGTLTENVMSLKKLSLRGVKYQVHHGEMVPEGGGRGAAGGGGGAGGDVPDGGLGATDSPEWTSPSFLLTALALCHTVNINTDTGTGMDTDIHTGGGDSGGGPVGRDAGGEGEGEAAPLMGGAGEVLVVEAAAAVKVPHASSPECHASSPECHASSPECHASSPERHASSPECHASSPECHASSPECHASSPECHASSPERHASSPERHASSPECHASSPECHASSPECHASSPEYYASSPDEKALVEAASRLGVIFLGLENQTMRLCIQGQLRSFEVLDTLEFDPKRRCMSVVLRRTCGGDVFVVTKGADSAVLPRVIDAEGELQATQRHVDDFAMEGLRTLCYAVRPLSGAAWADLSERLRAARTALASRQDAIDAAYDAVESQLWLLGATAVEDRLQEEVPRTIRELSHAGISVWVLTGDKLETAVSVAYACGLFARHTRLHHLLPGAASQLEGLALDTAPGGSCEKLQHALVVDGSCMWELLSQHRRRFQELSQLCSAVVCCRLSPLQKAEVVRLVKALPGSPITLAIGDGANDVSMIQEAHVGIGVMGREGRQAARSGDFALHRFCHLRRLLLVHGHLYYVRIAQLVQYFFYKNVCFIAPQFFYQFHCGFSQQTLYTSAYLAMYNICFTSLPILVYGLMEQNLPLDVLEANPLTYRDIARNRLLAPRAFLRWTLLGVLHATALFLGPFLLLFLPQSATLASGEIQGQWSFGTLVFTTMVISVNIK</sequence>
<feature type="binding site" evidence="14">
    <location>
        <position position="847"/>
    </location>
    <ligand>
        <name>ATP</name>
        <dbReference type="ChEBI" id="CHEBI:30616"/>
    </ligand>
</feature>
<feature type="binding site" evidence="15">
    <location>
        <position position="964"/>
    </location>
    <ligand>
        <name>Mg(2+)</name>
        <dbReference type="ChEBI" id="CHEBI:18420"/>
    </ligand>
</feature>